<keyword evidence="7 8" id="KW-0472">Membrane</keyword>
<feature type="domain" description="ABC transmembrane type-1" evidence="9">
    <location>
        <begin position="62"/>
        <end position="269"/>
    </location>
</feature>
<dbReference type="CDD" id="cd06261">
    <property type="entry name" value="TM_PBP2"/>
    <property type="match status" value="2"/>
</dbReference>
<feature type="domain" description="ABC transmembrane type-1" evidence="9">
    <location>
        <begin position="338"/>
        <end position="544"/>
    </location>
</feature>
<organism evidence="10 11">
    <name type="scientific">Enterovirga rhinocerotis</name>
    <dbReference type="NCBI Taxonomy" id="1339210"/>
    <lineage>
        <taxon>Bacteria</taxon>
        <taxon>Pseudomonadati</taxon>
        <taxon>Pseudomonadota</taxon>
        <taxon>Alphaproteobacteria</taxon>
        <taxon>Hyphomicrobiales</taxon>
        <taxon>Methylobacteriaceae</taxon>
        <taxon>Enterovirga</taxon>
    </lineage>
</organism>
<sequence>MSAAPLEIPSRLARPRGSILAVLGGGLIVLALAAPFLSLAHSAAQGSEILPHLLAYVLPQALRETALLLAGVAIVVLGVGTGTAWLVAAYDFPGRRLLEWALVLPLAVPTYIIAYAYLDLLHPIGPVQTGLRALFGIANPRDLPFPEVRSLPVCAALLGFVLYPYVYLPTRALFLMQGANVLEVARTLGAGPARVFFRVALPLARPAVAIGATLALLEALNDIGASEFLGVRTLTVSIYTTWVNRSDLPGASQIALAMLAVVGAFILLEGWARRHSRQTASARAPARRPLRGLAAAAAFAAGFLPVAIGFLAPAGHLVVESAKRIAFAGLSPRLLDETLNTVLLSGAATLLTVAIGLALAIGVRFNPSERARALLRMAGLGYAVPGTVLAVSLLAPLSALDAGLATLVELVTGLSMGTLVLGSSVALIYAYCVRFMAIAVGSSDAGLAKIPPNLDAASRVLGHGKLSTVWRIHLPLAAPAIASGALLVFVDCMKELPATLLLRPLNVETLATHLYGEAARGTYEDGAVAALIIVAVGMLPLILVSRLQTRR</sequence>
<comment type="similarity">
    <text evidence="8">Belongs to the binding-protein-dependent transport system permease family.</text>
</comment>
<dbReference type="Pfam" id="PF00528">
    <property type="entry name" value="BPD_transp_1"/>
    <property type="match status" value="2"/>
</dbReference>
<keyword evidence="3" id="KW-1003">Cell membrane</keyword>
<evidence type="ECO:0000256" key="2">
    <source>
        <dbReference type="ARBA" id="ARBA00022448"/>
    </source>
</evidence>
<feature type="transmembrane region" description="Helical" evidence="8">
    <location>
        <begin position="293"/>
        <end position="319"/>
    </location>
</feature>
<name>A0A4R7C4N8_9HYPH</name>
<dbReference type="EMBL" id="SNZR01000011">
    <property type="protein sequence ID" value="TDR93348.1"/>
    <property type="molecule type" value="Genomic_DNA"/>
</dbReference>
<dbReference type="PANTHER" id="PTHR43357:SF3">
    <property type="entry name" value="FE(3+)-TRANSPORT SYSTEM PERMEASE PROTEIN FBPB 2"/>
    <property type="match status" value="1"/>
</dbReference>
<evidence type="ECO:0000256" key="8">
    <source>
        <dbReference type="RuleBase" id="RU363032"/>
    </source>
</evidence>
<dbReference type="GO" id="GO:0005886">
    <property type="term" value="C:plasma membrane"/>
    <property type="evidence" value="ECO:0007669"/>
    <property type="project" value="UniProtKB-SubCell"/>
</dbReference>
<evidence type="ECO:0000256" key="3">
    <source>
        <dbReference type="ARBA" id="ARBA00022475"/>
    </source>
</evidence>
<dbReference type="SUPFAM" id="SSF161098">
    <property type="entry name" value="MetI-like"/>
    <property type="match status" value="2"/>
</dbReference>
<evidence type="ECO:0000256" key="1">
    <source>
        <dbReference type="ARBA" id="ARBA00004429"/>
    </source>
</evidence>
<evidence type="ECO:0000256" key="7">
    <source>
        <dbReference type="ARBA" id="ARBA00023136"/>
    </source>
</evidence>
<keyword evidence="11" id="KW-1185">Reference proteome</keyword>
<gene>
    <name evidence="10" type="ORF">EV668_0606</name>
</gene>
<feature type="transmembrane region" description="Helical" evidence="8">
    <location>
        <begin position="407"/>
        <end position="432"/>
    </location>
</feature>
<keyword evidence="5 8" id="KW-0812">Transmembrane</keyword>
<accession>A0A4R7C4N8</accession>
<dbReference type="RefSeq" id="WP_133768356.1">
    <property type="nucleotide sequence ID" value="NZ_SNZR01000011.1"/>
</dbReference>
<reference evidence="10 11" key="1">
    <citation type="submission" date="2019-03" db="EMBL/GenBank/DDBJ databases">
        <title>Genomic Encyclopedia of Type Strains, Phase IV (KMG-IV): sequencing the most valuable type-strain genomes for metagenomic binning, comparative biology and taxonomic classification.</title>
        <authorList>
            <person name="Goeker M."/>
        </authorList>
    </citation>
    <scope>NUCLEOTIDE SEQUENCE [LARGE SCALE GENOMIC DNA]</scope>
    <source>
        <strain evidence="10 11">DSM 25903</strain>
    </source>
</reference>
<keyword evidence="2 8" id="KW-0813">Transport</keyword>
<evidence type="ECO:0000313" key="11">
    <source>
        <dbReference type="Proteomes" id="UP000295122"/>
    </source>
</evidence>
<dbReference type="Proteomes" id="UP000295122">
    <property type="component" value="Unassembled WGS sequence"/>
</dbReference>
<dbReference type="OrthoDB" id="9790211at2"/>
<feature type="transmembrane region" description="Helical" evidence="8">
    <location>
        <begin position="373"/>
        <end position="395"/>
    </location>
</feature>
<dbReference type="InterPro" id="IPR035906">
    <property type="entry name" value="MetI-like_sf"/>
</dbReference>
<dbReference type="PANTHER" id="PTHR43357">
    <property type="entry name" value="INNER MEMBRANE ABC TRANSPORTER PERMEASE PROTEIN YDCV"/>
    <property type="match status" value="1"/>
</dbReference>
<dbReference type="GO" id="GO:0055085">
    <property type="term" value="P:transmembrane transport"/>
    <property type="evidence" value="ECO:0007669"/>
    <property type="project" value="InterPro"/>
</dbReference>
<feature type="transmembrane region" description="Helical" evidence="8">
    <location>
        <begin position="66"/>
        <end position="90"/>
    </location>
</feature>
<evidence type="ECO:0000256" key="5">
    <source>
        <dbReference type="ARBA" id="ARBA00022692"/>
    </source>
</evidence>
<protein>
    <submittedName>
        <fullName evidence="10">Iron(III) transport system permease protein</fullName>
    </submittedName>
</protein>
<dbReference type="AlphaFoldDB" id="A0A4R7C4N8"/>
<dbReference type="PROSITE" id="PS50928">
    <property type="entry name" value="ABC_TM1"/>
    <property type="match status" value="2"/>
</dbReference>
<evidence type="ECO:0000259" key="9">
    <source>
        <dbReference type="PROSITE" id="PS50928"/>
    </source>
</evidence>
<feature type="transmembrane region" description="Helical" evidence="8">
    <location>
        <begin position="195"/>
        <end position="217"/>
    </location>
</feature>
<keyword evidence="6 8" id="KW-1133">Transmembrane helix</keyword>
<evidence type="ECO:0000256" key="6">
    <source>
        <dbReference type="ARBA" id="ARBA00022989"/>
    </source>
</evidence>
<feature type="transmembrane region" description="Helical" evidence="8">
    <location>
        <begin position="469"/>
        <end position="490"/>
    </location>
</feature>
<comment type="subcellular location">
    <subcellularLocation>
        <location evidence="1">Cell inner membrane</location>
        <topology evidence="1">Multi-pass membrane protein</topology>
    </subcellularLocation>
    <subcellularLocation>
        <location evidence="8">Cell membrane</location>
        <topology evidence="8">Multi-pass membrane protein</topology>
    </subcellularLocation>
</comment>
<proteinExistence type="inferred from homology"/>
<dbReference type="InterPro" id="IPR000515">
    <property type="entry name" value="MetI-like"/>
</dbReference>
<feature type="transmembrane region" description="Helical" evidence="8">
    <location>
        <begin position="97"/>
        <end position="118"/>
    </location>
</feature>
<feature type="transmembrane region" description="Helical" evidence="8">
    <location>
        <begin position="526"/>
        <end position="544"/>
    </location>
</feature>
<feature type="transmembrane region" description="Helical" evidence="8">
    <location>
        <begin position="254"/>
        <end position="272"/>
    </location>
</feature>
<keyword evidence="4" id="KW-0997">Cell inner membrane</keyword>
<feature type="transmembrane region" description="Helical" evidence="8">
    <location>
        <begin position="339"/>
        <end position="361"/>
    </location>
</feature>
<feature type="transmembrane region" description="Helical" evidence="8">
    <location>
        <begin position="150"/>
        <end position="168"/>
    </location>
</feature>
<evidence type="ECO:0000313" key="10">
    <source>
        <dbReference type="EMBL" id="TDR93348.1"/>
    </source>
</evidence>
<dbReference type="Gene3D" id="1.10.3720.10">
    <property type="entry name" value="MetI-like"/>
    <property type="match status" value="2"/>
</dbReference>
<comment type="caution">
    <text evidence="10">The sequence shown here is derived from an EMBL/GenBank/DDBJ whole genome shotgun (WGS) entry which is preliminary data.</text>
</comment>
<evidence type="ECO:0000256" key="4">
    <source>
        <dbReference type="ARBA" id="ARBA00022519"/>
    </source>
</evidence>